<evidence type="ECO:0000256" key="4">
    <source>
        <dbReference type="ARBA" id="ARBA00022670"/>
    </source>
</evidence>
<dbReference type="RefSeq" id="WP_303551816.1">
    <property type="nucleotide sequence ID" value="NZ_CAXPFL010000042.1"/>
</dbReference>
<accession>A0AAW7XPG0</accession>
<evidence type="ECO:0000259" key="12">
    <source>
        <dbReference type="PROSITE" id="PS50106"/>
    </source>
</evidence>
<comment type="caution">
    <text evidence="13">The sequence shown here is derived from an EMBL/GenBank/DDBJ whole genome shotgun (WGS) entry which is preliminary data.</text>
</comment>
<feature type="transmembrane region" description="Helical" evidence="11">
    <location>
        <begin position="431"/>
        <end position="449"/>
    </location>
</feature>
<organism evidence="13 14">
    <name type="scientific">Neptunomonas phycophila</name>
    <dbReference type="NCBI Taxonomy" id="1572645"/>
    <lineage>
        <taxon>Bacteria</taxon>
        <taxon>Pseudomonadati</taxon>
        <taxon>Pseudomonadota</taxon>
        <taxon>Gammaproteobacteria</taxon>
        <taxon>Oceanospirillales</taxon>
        <taxon>Oceanospirillaceae</taxon>
        <taxon>Neptunomonas</taxon>
    </lineage>
</organism>
<evidence type="ECO:0000256" key="10">
    <source>
        <dbReference type="ARBA" id="ARBA00023136"/>
    </source>
</evidence>
<dbReference type="SMART" id="SM00228">
    <property type="entry name" value="PDZ"/>
    <property type="match status" value="2"/>
</dbReference>
<dbReference type="AlphaFoldDB" id="A0AAW7XPG0"/>
<dbReference type="InterPro" id="IPR001478">
    <property type="entry name" value="PDZ"/>
</dbReference>
<dbReference type="Pfam" id="PF02163">
    <property type="entry name" value="Peptidase_M50"/>
    <property type="match status" value="1"/>
</dbReference>
<evidence type="ECO:0000256" key="11">
    <source>
        <dbReference type="RuleBase" id="RU362031"/>
    </source>
</evidence>
<dbReference type="GO" id="GO:0006508">
    <property type="term" value="P:proteolysis"/>
    <property type="evidence" value="ECO:0007669"/>
    <property type="project" value="UniProtKB-KW"/>
</dbReference>
<evidence type="ECO:0000256" key="1">
    <source>
        <dbReference type="ARBA" id="ARBA00001947"/>
    </source>
</evidence>
<protein>
    <recommendedName>
        <fullName evidence="11">Zinc metalloprotease</fullName>
        <ecNumber evidence="11">3.4.24.-</ecNumber>
    </recommendedName>
</protein>
<evidence type="ECO:0000256" key="2">
    <source>
        <dbReference type="ARBA" id="ARBA00004141"/>
    </source>
</evidence>
<evidence type="ECO:0000256" key="5">
    <source>
        <dbReference type="ARBA" id="ARBA00022692"/>
    </source>
</evidence>
<dbReference type="NCBIfam" id="TIGR00054">
    <property type="entry name" value="RIP metalloprotease RseP"/>
    <property type="match status" value="1"/>
</dbReference>
<dbReference type="EC" id="3.4.24.-" evidence="11"/>
<gene>
    <name evidence="13" type="primary">rseP</name>
    <name evidence="13" type="ORF">Q4490_15270</name>
</gene>
<evidence type="ECO:0000256" key="9">
    <source>
        <dbReference type="ARBA" id="ARBA00023049"/>
    </source>
</evidence>
<dbReference type="InterPro" id="IPR004387">
    <property type="entry name" value="Pept_M50_Zn"/>
</dbReference>
<feature type="transmembrane region" description="Helical" evidence="11">
    <location>
        <begin position="6"/>
        <end position="28"/>
    </location>
</feature>
<keyword evidence="5 11" id="KW-0812">Transmembrane</keyword>
<comment type="similarity">
    <text evidence="3 11">Belongs to the peptidase M50B family.</text>
</comment>
<keyword evidence="10 11" id="KW-0472">Membrane</keyword>
<dbReference type="PANTHER" id="PTHR42837">
    <property type="entry name" value="REGULATOR OF SIGMA-E PROTEASE RSEP"/>
    <property type="match status" value="1"/>
</dbReference>
<dbReference type="GO" id="GO:0046872">
    <property type="term" value="F:metal ion binding"/>
    <property type="evidence" value="ECO:0007669"/>
    <property type="project" value="UniProtKB-KW"/>
</dbReference>
<feature type="transmembrane region" description="Helical" evidence="11">
    <location>
        <begin position="383"/>
        <end position="410"/>
    </location>
</feature>
<dbReference type="InterPro" id="IPR036034">
    <property type="entry name" value="PDZ_sf"/>
</dbReference>
<dbReference type="GO" id="GO:0016020">
    <property type="term" value="C:membrane"/>
    <property type="evidence" value="ECO:0007669"/>
    <property type="project" value="UniProtKB-SubCell"/>
</dbReference>
<reference evidence="13" key="1">
    <citation type="submission" date="2023-07" db="EMBL/GenBank/DDBJ databases">
        <title>Genome content predicts the carbon catabolic preferences of heterotrophic bacteria.</title>
        <authorList>
            <person name="Gralka M."/>
        </authorList>
    </citation>
    <scope>NUCLEOTIDE SEQUENCE</scope>
    <source>
        <strain evidence="13">I2M16</strain>
    </source>
</reference>
<evidence type="ECO:0000313" key="14">
    <source>
        <dbReference type="Proteomes" id="UP001169862"/>
    </source>
</evidence>
<evidence type="ECO:0000256" key="6">
    <source>
        <dbReference type="ARBA" id="ARBA00022801"/>
    </source>
</evidence>
<name>A0AAW7XPG0_9GAMM</name>
<dbReference type="InterPro" id="IPR008915">
    <property type="entry name" value="Peptidase_M50"/>
</dbReference>
<dbReference type="InterPro" id="IPR041489">
    <property type="entry name" value="PDZ_6"/>
</dbReference>
<keyword evidence="9 11" id="KW-0482">Metalloprotease</keyword>
<keyword evidence="11" id="KW-0479">Metal-binding</keyword>
<dbReference type="CDD" id="cd06163">
    <property type="entry name" value="S2P-M50_PDZ_RseP-like"/>
    <property type="match status" value="2"/>
</dbReference>
<evidence type="ECO:0000256" key="7">
    <source>
        <dbReference type="ARBA" id="ARBA00022833"/>
    </source>
</evidence>
<evidence type="ECO:0000313" key="13">
    <source>
        <dbReference type="EMBL" id="MDO6454929.1"/>
    </source>
</evidence>
<evidence type="ECO:0000256" key="3">
    <source>
        <dbReference type="ARBA" id="ARBA00007931"/>
    </source>
</evidence>
<keyword evidence="6 11" id="KW-0378">Hydrolase</keyword>
<dbReference type="GO" id="GO:0004222">
    <property type="term" value="F:metalloendopeptidase activity"/>
    <property type="evidence" value="ECO:0007669"/>
    <property type="project" value="InterPro"/>
</dbReference>
<keyword evidence="7 11" id="KW-0862">Zinc</keyword>
<dbReference type="Proteomes" id="UP001169862">
    <property type="component" value="Unassembled WGS sequence"/>
</dbReference>
<comment type="cofactor">
    <cofactor evidence="1 11">
        <name>Zn(2+)</name>
        <dbReference type="ChEBI" id="CHEBI:29105"/>
    </cofactor>
</comment>
<comment type="subcellular location">
    <subcellularLocation>
        <location evidence="2">Membrane</location>
        <topology evidence="2">Multi-pass membrane protein</topology>
    </subcellularLocation>
</comment>
<dbReference type="NCBIfam" id="NF008046">
    <property type="entry name" value="PRK10779.1"/>
    <property type="match status" value="1"/>
</dbReference>
<proteinExistence type="inferred from homology"/>
<evidence type="ECO:0000256" key="8">
    <source>
        <dbReference type="ARBA" id="ARBA00022989"/>
    </source>
</evidence>
<dbReference type="PROSITE" id="PS50106">
    <property type="entry name" value="PDZ"/>
    <property type="match status" value="1"/>
</dbReference>
<feature type="domain" description="PDZ" evidence="12">
    <location>
        <begin position="201"/>
        <end position="291"/>
    </location>
</feature>
<dbReference type="EMBL" id="JAUOPG010000011">
    <property type="protein sequence ID" value="MDO6454929.1"/>
    <property type="molecule type" value="Genomic_DNA"/>
</dbReference>
<dbReference type="CDD" id="cd23081">
    <property type="entry name" value="cpPDZ_EcRseP-like"/>
    <property type="match status" value="1"/>
</dbReference>
<dbReference type="SUPFAM" id="SSF50156">
    <property type="entry name" value="PDZ domain-like"/>
    <property type="match status" value="2"/>
</dbReference>
<keyword evidence="8 11" id="KW-1133">Transmembrane helix</keyword>
<sequence>MALLQTILATLVTLGILVTIHEWGHFWVARRCGVKVLRFSVGFGKALWSRTGKDGTVYAVAAIPLGGYVKMLDEREGDVPASLHEQAFNNKPVLQRMAIVAAGPAVNLIFAVFAYWLMFIVGTSTVVPIVGSVSQGSPAALAGLTSGEEIVSIDGRTVRSWEEANLALASRVGETGVVELTAKRSSASTPERFQLPLEQWKVELESESPLSAIGITPYRPEIAPVIGQVVDGQAAKAGGLKEGDEVVAVNGQAISAWPALVSIIQASANQPLSLSVLRDGKEVSLSVTPRERLQPTGELQGYIGAGATAPEWPEAMQRSISYGPLEAVPVAITKTWNMIALTLDSIWKMIEGIISVKNLSGPITIAKVAGASAASGFEPFISFLAYLSISLGVLNLLPIPVLDGGHLLYYTIELIRGKPVSERIQDAGLKMGMAVLLSLMTVAIVNDFLRL</sequence>
<dbReference type="Gene3D" id="2.30.42.10">
    <property type="match status" value="2"/>
</dbReference>
<dbReference type="PANTHER" id="PTHR42837:SF2">
    <property type="entry name" value="MEMBRANE METALLOPROTEASE ARASP2, CHLOROPLASTIC-RELATED"/>
    <property type="match status" value="1"/>
</dbReference>
<dbReference type="Pfam" id="PF17820">
    <property type="entry name" value="PDZ_6"/>
    <property type="match status" value="2"/>
</dbReference>
<feature type="transmembrane region" description="Helical" evidence="11">
    <location>
        <begin position="98"/>
        <end position="118"/>
    </location>
</feature>
<keyword evidence="4 13" id="KW-0645">Protease</keyword>